<evidence type="ECO:0000313" key="1">
    <source>
        <dbReference type="EMBL" id="RNA03222.1"/>
    </source>
</evidence>
<sequence>MTLDTSSTSNFDHFFITFIVVEHLENIGLADQLFLFDQRCQICLILDSASFSTASFLLKLKQTNLKMHHIQNHLVTAIVGLQHIQNRFQTSIHICFDQNMQFTDIAWFDVTR</sequence>
<protein>
    <submittedName>
        <fullName evidence="1">Uncharacterized protein</fullName>
    </submittedName>
</protein>
<comment type="caution">
    <text evidence="1">The sequence shown here is derived from an EMBL/GenBank/DDBJ whole genome shotgun (WGS) entry which is preliminary data.</text>
</comment>
<gene>
    <name evidence="1" type="ORF">BpHYR1_036323</name>
</gene>
<dbReference type="Proteomes" id="UP000276133">
    <property type="component" value="Unassembled WGS sequence"/>
</dbReference>
<dbReference type="EMBL" id="REGN01008582">
    <property type="protein sequence ID" value="RNA03222.1"/>
    <property type="molecule type" value="Genomic_DNA"/>
</dbReference>
<keyword evidence="2" id="KW-1185">Reference proteome</keyword>
<dbReference type="AlphaFoldDB" id="A0A3M7PVK9"/>
<accession>A0A3M7PVK9</accession>
<evidence type="ECO:0000313" key="2">
    <source>
        <dbReference type="Proteomes" id="UP000276133"/>
    </source>
</evidence>
<organism evidence="1 2">
    <name type="scientific">Brachionus plicatilis</name>
    <name type="common">Marine rotifer</name>
    <name type="synonym">Brachionus muelleri</name>
    <dbReference type="NCBI Taxonomy" id="10195"/>
    <lineage>
        <taxon>Eukaryota</taxon>
        <taxon>Metazoa</taxon>
        <taxon>Spiralia</taxon>
        <taxon>Gnathifera</taxon>
        <taxon>Rotifera</taxon>
        <taxon>Eurotatoria</taxon>
        <taxon>Monogononta</taxon>
        <taxon>Pseudotrocha</taxon>
        <taxon>Ploima</taxon>
        <taxon>Brachionidae</taxon>
        <taxon>Brachionus</taxon>
    </lineage>
</organism>
<name>A0A3M7PVK9_BRAPC</name>
<reference evidence="1 2" key="1">
    <citation type="journal article" date="2018" name="Sci. Rep.">
        <title>Genomic signatures of local adaptation to the degree of environmental predictability in rotifers.</title>
        <authorList>
            <person name="Franch-Gras L."/>
            <person name="Hahn C."/>
            <person name="Garcia-Roger E.M."/>
            <person name="Carmona M.J."/>
            <person name="Serra M."/>
            <person name="Gomez A."/>
        </authorList>
    </citation>
    <scope>NUCLEOTIDE SEQUENCE [LARGE SCALE GENOMIC DNA]</scope>
    <source>
        <strain evidence="1">HYR1</strain>
    </source>
</reference>
<proteinExistence type="predicted"/>